<protein>
    <submittedName>
        <fullName evidence="4">Reverse transcriptase domain-containing protein</fullName>
    </submittedName>
</protein>
<gene>
    <name evidence="2" type="ORF">SSLN_LOCUS17748</name>
</gene>
<evidence type="ECO:0000256" key="1">
    <source>
        <dbReference type="SAM" id="Coils"/>
    </source>
</evidence>
<keyword evidence="1" id="KW-0175">Coiled coil</keyword>
<organism evidence="4">
    <name type="scientific">Schistocephalus solidus</name>
    <name type="common">Tapeworm</name>
    <dbReference type="NCBI Taxonomy" id="70667"/>
    <lineage>
        <taxon>Eukaryota</taxon>
        <taxon>Metazoa</taxon>
        <taxon>Spiralia</taxon>
        <taxon>Lophotrochozoa</taxon>
        <taxon>Platyhelminthes</taxon>
        <taxon>Cestoda</taxon>
        <taxon>Eucestoda</taxon>
        <taxon>Diphyllobothriidea</taxon>
        <taxon>Diphyllobothriidae</taxon>
        <taxon>Schistocephalus</taxon>
    </lineage>
</organism>
<keyword evidence="3" id="KW-1185">Reference proteome</keyword>
<evidence type="ECO:0000313" key="4">
    <source>
        <dbReference type="WBParaSite" id="SSLN_0001842301-mRNA-1"/>
    </source>
</evidence>
<sequence length="204" mass="23226">METEQESKDKEIELENVRKRLNDLTLDHQRLVEESNQTRERLESQLASVQCELAKAIMAARRAERKANQQVVERKAQVLDCPSTPCWKKILMLSAMLMDAYRDEQPAIHMAYRFDGHLNSRRMQASTRVSTTKVHDLLFADDCTLNTLTEEDMQMSMELFAAGCANFGLTINTAIKVVMRQPPHSVEYKPGSLITSISAASTEY</sequence>
<name>A0A183TMQ0_SCHSO</name>
<dbReference type="AlphaFoldDB" id="A0A183TMQ0"/>
<evidence type="ECO:0000313" key="2">
    <source>
        <dbReference type="EMBL" id="VDM04134.1"/>
    </source>
</evidence>
<reference evidence="4" key="1">
    <citation type="submission" date="2016-06" db="UniProtKB">
        <authorList>
            <consortium name="WormBaseParasite"/>
        </authorList>
    </citation>
    <scope>IDENTIFICATION</scope>
</reference>
<proteinExistence type="predicted"/>
<evidence type="ECO:0000313" key="3">
    <source>
        <dbReference type="Proteomes" id="UP000275846"/>
    </source>
</evidence>
<dbReference type="Proteomes" id="UP000275846">
    <property type="component" value="Unassembled WGS sequence"/>
</dbReference>
<accession>A0A183TMQ0</accession>
<dbReference type="OrthoDB" id="425014at2759"/>
<feature type="coiled-coil region" evidence="1">
    <location>
        <begin position="7"/>
        <end position="66"/>
    </location>
</feature>
<dbReference type="WBParaSite" id="SSLN_0001842301-mRNA-1">
    <property type="protein sequence ID" value="SSLN_0001842301-mRNA-1"/>
    <property type="gene ID" value="SSLN_0001842301"/>
</dbReference>
<dbReference type="EMBL" id="UYSU01043027">
    <property type="protein sequence ID" value="VDM04134.1"/>
    <property type="molecule type" value="Genomic_DNA"/>
</dbReference>
<reference evidence="2 3" key="2">
    <citation type="submission" date="2018-11" db="EMBL/GenBank/DDBJ databases">
        <authorList>
            <consortium name="Pathogen Informatics"/>
        </authorList>
    </citation>
    <scope>NUCLEOTIDE SEQUENCE [LARGE SCALE GENOMIC DNA]</scope>
    <source>
        <strain evidence="2 3">NST_G2</strain>
    </source>
</reference>